<protein>
    <submittedName>
        <fullName evidence="1">Uncharacterized protein</fullName>
    </submittedName>
</protein>
<name>A0A9J5XQ50_SOLCO</name>
<dbReference type="Proteomes" id="UP000824120">
    <property type="component" value="Chromosome 8"/>
</dbReference>
<dbReference type="AlphaFoldDB" id="A0A9J5XQ50"/>
<keyword evidence="2" id="KW-1185">Reference proteome</keyword>
<proteinExistence type="predicted"/>
<comment type="caution">
    <text evidence="1">The sequence shown here is derived from an EMBL/GenBank/DDBJ whole genome shotgun (WGS) entry which is preliminary data.</text>
</comment>
<evidence type="ECO:0000313" key="1">
    <source>
        <dbReference type="EMBL" id="KAG5590337.1"/>
    </source>
</evidence>
<gene>
    <name evidence="1" type="ORF">H5410_040851</name>
</gene>
<organism evidence="1 2">
    <name type="scientific">Solanum commersonii</name>
    <name type="common">Commerson's wild potato</name>
    <name type="synonym">Commerson's nightshade</name>
    <dbReference type="NCBI Taxonomy" id="4109"/>
    <lineage>
        <taxon>Eukaryota</taxon>
        <taxon>Viridiplantae</taxon>
        <taxon>Streptophyta</taxon>
        <taxon>Embryophyta</taxon>
        <taxon>Tracheophyta</taxon>
        <taxon>Spermatophyta</taxon>
        <taxon>Magnoliopsida</taxon>
        <taxon>eudicotyledons</taxon>
        <taxon>Gunneridae</taxon>
        <taxon>Pentapetalae</taxon>
        <taxon>asterids</taxon>
        <taxon>lamiids</taxon>
        <taxon>Solanales</taxon>
        <taxon>Solanaceae</taxon>
        <taxon>Solanoideae</taxon>
        <taxon>Solaneae</taxon>
        <taxon>Solanum</taxon>
    </lineage>
</organism>
<reference evidence="1 2" key="1">
    <citation type="submission" date="2020-09" db="EMBL/GenBank/DDBJ databases">
        <title>De no assembly of potato wild relative species, Solanum commersonii.</title>
        <authorList>
            <person name="Cho K."/>
        </authorList>
    </citation>
    <scope>NUCLEOTIDE SEQUENCE [LARGE SCALE GENOMIC DNA]</scope>
    <source>
        <strain evidence="1">LZ3.2</strain>
        <tissue evidence="1">Leaf</tissue>
    </source>
</reference>
<evidence type="ECO:0000313" key="2">
    <source>
        <dbReference type="Proteomes" id="UP000824120"/>
    </source>
</evidence>
<accession>A0A9J5XQ50</accession>
<dbReference type="EMBL" id="JACXVP010000008">
    <property type="protein sequence ID" value="KAG5590337.1"/>
    <property type="molecule type" value="Genomic_DNA"/>
</dbReference>
<sequence>MKSFGNSSNIDSYKSILGYNTAIANNNGKVHIIVNTNQHLTIMDKHLIWIEEVLVKLVYAAWRGKTFPNT</sequence>